<evidence type="ECO:0000256" key="1">
    <source>
        <dbReference type="SAM" id="SignalP"/>
    </source>
</evidence>
<keyword evidence="1" id="KW-0732">Signal</keyword>
<dbReference type="RefSeq" id="WP_263543360.1">
    <property type="nucleotide sequence ID" value="NZ_JAOVZO020000003.1"/>
</dbReference>
<dbReference type="AlphaFoldDB" id="A0A9X4BIC9"/>
<gene>
    <name evidence="2" type="ORF">OD750_006030</name>
</gene>
<proteinExistence type="predicted"/>
<accession>A0A9X4BIC9</accession>
<dbReference type="Proteomes" id="UP001139971">
    <property type="component" value="Unassembled WGS sequence"/>
</dbReference>
<name>A0A9X4BIC9_9GAMM</name>
<comment type="caution">
    <text evidence="2">The sequence shown here is derived from an EMBL/GenBank/DDBJ whole genome shotgun (WGS) entry which is preliminary data.</text>
</comment>
<evidence type="ECO:0000313" key="3">
    <source>
        <dbReference type="Proteomes" id="UP001139971"/>
    </source>
</evidence>
<feature type="signal peptide" evidence="1">
    <location>
        <begin position="1"/>
        <end position="22"/>
    </location>
</feature>
<dbReference type="EMBL" id="JAOVZO020000003">
    <property type="protein sequence ID" value="MDC8012102.1"/>
    <property type="molecule type" value="Genomic_DNA"/>
</dbReference>
<sequence length="241" mass="25293">MQTLLFAALLATGASVDSSIPAADSAVTPNVVVRWFNGGLVNVGTNTACISDPPIFQVRTSGYAGFSYLPPSNPPGVGEVFYTHVLVSHPGNPCGGSVVGLELILPPGIQTAISTTDPVFCFGITPNNVLFNYANEATYGCPQTLPQGLEGLAVRAPRGGAGGGGWAMRQGSWMEIFVPLKSSVVQNGDQKIRWRLNPAIAVVGYLETPVFVDDDVIFRTSQEDIVLPVELCSGSQPPQGC</sequence>
<keyword evidence="3" id="KW-1185">Reference proteome</keyword>
<evidence type="ECO:0000313" key="2">
    <source>
        <dbReference type="EMBL" id="MDC8012102.1"/>
    </source>
</evidence>
<reference evidence="2" key="1">
    <citation type="submission" date="2023-02" db="EMBL/GenBank/DDBJ databases">
        <title>Tahibacter soli sp. nov. isolated from soil.</title>
        <authorList>
            <person name="Baek J.H."/>
            <person name="Lee J.K."/>
            <person name="Choi D.G."/>
            <person name="Jeon C.O."/>
        </authorList>
    </citation>
    <scope>NUCLEOTIDE SEQUENCE</scope>
    <source>
        <strain evidence="2">BL</strain>
    </source>
</reference>
<organism evidence="2 3">
    <name type="scientific">Tahibacter soli</name>
    <dbReference type="NCBI Taxonomy" id="2983605"/>
    <lineage>
        <taxon>Bacteria</taxon>
        <taxon>Pseudomonadati</taxon>
        <taxon>Pseudomonadota</taxon>
        <taxon>Gammaproteobacteria</taxon>
        <taxon>Lysobacterales</taxon>
        <taxon>Rhodanobacteraceae</taxon>
        <taxon>Tahibacter</taxon>
    </lineage>
</organism>
<feature type="chain" id="PRO_5040861616" evidence="1">
    <location>
        <begin position="23"/>
        <end position="241"/>
    </location>
</feature>
<protein>
    <submittedName>
        <fullName evidence="2">Uncharacterized protein</fullName>
    </submittedName>
</protein>